<feature type="region of interest" description="Disordered" evidence="1">
    <location>
        <begin position="1"/>
        <end position="148"/>
    </location>
</feature>
<dbReference type="PANTHER" id="PTHR41805">
    <property type="entry name" value="EXPRESSED PROTEIN"/>
    <property type="match status" value="1"/>
</dbReference>
<dbReference type="HOGENOM" id="CLU_076390_0_0_1"/>
<feature type="compositionally biased region" description="Basic and acidic residues" evidence="1">
    <location>
        <begin position="59"/>
        <end position="75"/>
    </location>
</feature>
<evidence type="ECO:0008006" key="4">
    <source>
        <dbReference type="Google" id="ProtNLM"/>
    </source>
</evidence>
<feature type="compositionally biased region" description="Basic and acidic residues" evidence="1">
    <location>
        <begin position="130"/>
        <end position="148"/>
    </location>
</feature>
<protein>
    <recommendedName>
        <fullName evidence="4">rRNA-processing protein FYV7</fullName>
    </recommendedName>
</protein>
<evidence type="ECO:0000313" key="2">
    <source>
        <dbReference type="EMBL" id="CEJ88142.1"/>
    </source>
</evidence>
<dbReference type="EMBL" id="CDHN01000002">
    <property type="protein sequence ID" value="CEJ88142.1"/>
    <property type="molecule type" value="Genomic_DNA"/>
</dbReference>
<accession>A0A0A1SVT8</accession>
<evidence type="ECO:0000256" key="1">
    <source>
        <dbReference type="SAM" id="MobiDB-lite"/>
    </source>
</evidence>
<dbReference type="Proteomes" id="UP000039046">
    <property type="component" value="Unassembled WGS sequence"/>
</dbReference>
<organism evidence="2 3">
    <name type="scientific">[Torrubiella] hemipterigena</name>
    <dbReference type="NCBI Taxonomy" id="1531966"/>
    <lineage>
        <taxon>Eukaryota</taxon>
        <taxon>Fungi</taxon>
        <taxon>Dikarya</taxon>
        <taxon>Ascomycota</taxon>
        <taxon>Pezizomycotina</taxon>
        <taxon>Sordariomycetes</taxon>
        <taxon>Hypocreomycetidae</taxon>
        <taxon>Hypocreales</taxon>
        <taxon>Clavicipitaceae</taxon>
        <taxon>Clavicipitaceae incertae sedis</taxon>
        <taxon>'Torrubiella' clade</taxon>
    </lineage>
</organism>
<dbReference type="PANTHER" id="PTHR41805:SF1">
    <property type="entry name" value="RRNA-PROCESSING PROTEIN FYV7"/>
    <property type="match status" value="1"/>
</dbReference>
<dbReference type="OrthoDB" id="2135053at2759"/>
<name>A0A0A1SVT8_9HYPO</name>
<sequence length="200" mass="22896">MAPKKPPTTKTGDAAGAKKPRHGFRVGPENLPDGPWRRKVDKIKKDLIHKAKVKKAYKKIKEREFKSTSEDTKDAGDDDKDAAAEQMHPTRQLMIKDEDKAQEGVTPTGKEVSGDGQRRRTRRPGYYDKQLAKAEERSKEADERRQEWERRQAERAEKIAEREKYKRAMAKTVGRDGKKKLGRESGLLLDKVKKMMAQGK</sequence>
<evidence type="ECO:0000313" key="3">
    <source>
        <dbReference type="Proteomes" id="UP000039046"/>
    </source>
</evidence>
<feature type="compositionally biased region" description="Basic and acidic residues" evidence="1">
    <location>
        <begin position="35"/>
        <end position="49"/>
    </location>
</feature>
<keyword evidence="3" id="KW-1185">Reference proteome</keyword>
<dbReference type="AlphaFoldDB" id="A0A0A1SVT8"/>
<proteinExistence type="predicted"/>
<gene>
    <name evidence="2" type="ORF">VHEMI04623</name>
</gene>
<reference evidence="2 3" key="1">
    <citation type="journal article" date="2015" name="Genome Announc.">
        <title>Draft Genome Sequence and Gene Annotation of the Entomopathogenic Fungus Verticillium hemipterigenum.</title>
        <authorList>
            <person name="Horn F."/>
            <person name="Habel A."/>
            <person name="Scharf D.H."/>
            <person name="Dworschak J."/>
            <person name="Brakhage A.A."/>
            <person name="Guthke R."/>
            <person name="Hertweck C."/>
            <person name="Linde J."/>
        </authorList>
    </citation>
    <scope>NUCLEOTIDE SEQUENCE [LARGE SCALE GENOMIC DNA]</scope>
</reference>